<feature type="compositionally biased region" description="Basic and acidic residues" evidence="1">
    <location>
        <begin position="60"/>
        <end position="71"/>
    </location>
</feature>
<dbReference type="RefSeq" id="XP_060303096.1">
    <property type="nucleotide sequence ID" value="XM_060439188.1"/>
</dbReference>
<keyword evidence="3" id="KW-1185">Reference proteome</keyword>
<feature type="region of interest" description="Disordered" evidence="1">
    <location>
        <begin position="1"/>
        <end position="22"/>
    </location>
</feature>
<feature type="region of interest" description="Disordered" evidence="1">
    <location>
        <begin position="573"/>
        <end position="605"/>
    </location>
</feature>
<accession>A0AA40BHD4</accession>
<feature type="compositionally biased region" description="Basic and acidic residues" evidence="1">
    <location>
        <begin position="469"/>
        <end position="478"/>
    </location>
</feature>
<dbReference type="AlphaFoldDB" id="A0AA40BHD4"/>
<feature type="compositionally biased region" description="Low complexity" evidence="1">
    <location>
        <begin position="144"/>
        <end position="155"/>
    </location>
</feature>
<feature type="compositionally biased region" description="Low complexity" evidence="1">
    <location>
        <begin position="516"/>
        <end position="527"/>
    </location>
</feature>
<dbReference type="Proteomes" id="UP001172101">
    <property type="component" value="Unassembled WGS sequence"/>
</dbReference>
<feature type="compositionally biased region" description="Polar residues" evidence="1">
    <location>
        <begin position="482"/>
        <end position="491"/>
    </location>
</feature>
<evidence type="ECO:0000313" key="2">
    <source>
        <dbReference type="EMBL" id="KAK0734219.1"/>
    </source>
</evidence>
<dbReference type="GeneID" id="85322458"/>
<feature type="compositionally biased region" description="Acidic residues" evidence="1">
    <location>
        <begin position="86"/>
        <end position="95"/>
    </location>
</feature>
<proteinExistence type="predicted"/>
<feature type="compositionally biased region" description="Polar residues" evidence="1">
    <location>
        <begin position="229"/>
        <end position="242"/>
    </location>
</feature>
<name>A0AA40BHD4_9PEZI</name>
<protein>
    <submittedName>
        <fullName evidence="2">Uncharacterized protein</fullName>
    </submittedName>
</protein>
<organism evidence="2 3">
    <name type="scientific">Lasiosphaeria miniovina</name>
    <dbReference type="NCBI Taxonomy" id="1954250"/>
    <lineage>
        <taxon>Eukaryota</taxon>
        <taxon>Fungi</taxon>
        <taxon>Dikarya</taxon>
        <taxon>Ascomycota</taxon>
        <taxon>Pezizomycotina</taxon>
        <taxon>Sordariomycetes</taxon>
        <taxon>Sordariomycetidae</taxon>
        <taxon>Sordariales</taxon>
        <taxon>Lasiosphaeriaceae</taxon>
        <taxon>Lasiosphaeria</taxon>
    </lineage>
</organism>
<evidence type="ECO:0000256" key="1">
    <source>
        <dbReference type="SAM" id="MobiDB-lite"/>
    </source>
</evidence>
<feature type="region of interest" description="Disordered" evidence="1">
    <location>
        <begin position="60"/>
        <end position="178"/>
    </location>
</feature>
<gene>
    <name evidence="2" type="ORF">B0T26DRAFT_670543</name>
</gene>
<sequence length="632" mass="68843">MAQKPESFWSPGSLSGATRIPRRYVLVPKSQQTLLERQDAWALSGFPNIPAEVLQNLRDHCEHLDKEEEPPASHFLSQPEPTAPDSDPESQEENGDDRGTPIPWTPSPVSPRTQSPVLGEARSRAVPVPVFVPPSSPPPPSLPPSLSLPLPAPKSRPSKVARHGPFPTFPPSSGHASEIELEVEVPRAITDVVEVPRPIDGVFEVPRATTNVFEPTAPAVPLPEPTPPSAQSTLPTERTSISPKPPPANTDRAGSSPKPPPAKRKRLYPSVANFFGENPDITIETNSEKIPPNGPPSQVPYTAFTLAYPDYQAGLTNFIRGVIYIHELVEKKALAEFLFDDFVRVFCGDFLAYIASRNEGPVLSAIHYYNENISRPQYTKGVLTKSSINDVLDKYPKEVRSIEKGLADQKSAQTKPRGPTPTIPDPHSNTSHANDTRTPHIIINQGPEPTIHIGELASDPIDTSQRLGDQQRLRDPRKALSRTGSNATIPRSSAPRLSAVGGPRASSSSEREDIMSRPQQSRPSRLSLDFEVVLPTQTATRSTDVVMLDGTPVVDSRPARIPPLSSGLERIPETTIKTRGTPRRSKEPTSSVNGSRVTKAKSAVSEEALKRNFRTIFLKHQKAKAASSAPES</sequence>
<feature type="compositionally biased region" description="Pro residues" evidence="1">
    <location>
        <begin position="218"/>
        <end position="228"/>
    </location>
</feature>
<feature type="region of interest" description="Disordered" evidence="1">
    <location>
        <begin position="404"/>
        <end position="528"/>
    </location>
</feature>
<feature type="region of interest" description="Disordered" evidence="1">
    <location>
        <begin position="215"/>
        <end position="265"/>
    </location>
</feature>
<feature type="compositionally biased region" description="Pro residues" evidence="1">
    <location>
        <begin position="130"/>
        <end position="143"/>
    </location>
</feature>
<comment type="caution">
    <text evidence="2">The sequence shown here is derived from an EMBL/GenBank/DDBJ whole genome shotgun (WGS) entry which is preliminary data.</text>
</comment>
<evidence type="ECO:0000313" key="3">
    <source>
        <dbReference type="Proteomes" id="UP001172101"/>
    </source>
</evidence>
<reference evidence="2" key="1">
    <citation type="submission" date="2023-06" db="EMBL/GenBank/DDBJ databases">
        <title>Genome-scale phylogeny and comparative genomics of the fungal order Sordariales.</title>
        <authorList>
            <consortium name="Lawrence Berkeley National Laboratory"/>
            <person name="Hensen N."/>
            <person name="Bonometti L."/>
            <person name="Westerberg I."/>
            <person name="Brannstrom I.O."/>
            <person name="Guillou S."/>
            <person name="Cros-Aarteil S."/>
            <person name="Calhoun S."/>
            <person name="Haridas S."/>
            <person name="Kuo A."/>
            <person name="Mondo S."/>
            <person name="Pangilinan J."/>
            <person name="Riley R."/>
            <person name="LaButti K."/>
            <person name="Andreopoulos B."/>
            <person name="Lipzen A."/>
            <person name="Chen C."/>
            <person name="Yanf M."/>
            <person name="Daum C."/>
            <person name="Ng V."/>
            <person name="Clum A."/>
            <person name="Steindorff A."/>
            <person name="Ohm R."/>
            <person name="Martin F."/>
            <person name="Silar P."/>
            <person name="Natvig D."/>
            <person name="Lalanne C."/>
            <person name="Gautier V."/>
            <person name="Ament-velasquez S.L."/>
            <person name="Kruys A."/>
            <person name="Hutchinson M.I."/>
            <person name="Powell A.J."/>
            <person name="Barry K."/>
            <person name="Miller A.N."/>
            <person name="Grigoriev I.V."/>
            <person name="Debuchy R."/>
            <person name="Gladieux P."/>
            <person name="Thoren M.H."/>
            <person name="Johannesson H."/>
        </authorList>
    </citation>
    <scope>NUCLEOTIDE SEQUENCE</scope>
    <source>
        <strain evidence="2">SMH2392-1A</strain>
    </source>
</reference>
<dbReference type="EMBL" id="JAUIRO010000001">
    <property type="protein sequence ID" value="KAK0734219.1"/>
    <property type="molecule type" value="Genomic_DNA"/>
</dbReference>